<dbReference type="STRING" id="745820.SAMN04488053_10438"/>
<accession>A0A1H0ERK7</accession>
<protein>
    <submittedName>
        <fullName evidence="1">Uncharacterized protein</fullName>
    </submittedName>
</protein>
<gene>
    <name evidence="1" type="ORF">SAMN04488053_10438</name>
</gene>
<name>A0A1H0ERK7_9BACI</name>
<evidence type="ECO:0000313" key="1">
    <source>
        <dbReference type="EMBL" id="SDN85097.1"/>
    </source>
</evidence>
<dbReference type="EMBL" id="FNIL01000004">
    <property type="protein sequence ID" value="SDN85097.1"/>
    <property type="molecule type" value="Genomic_DNA"/>
</dbReference>
<dbReference type="RefSeq" id="WP_280138087.1">
    <property type="nucleotide sequence ID" value="NZ_FNIL01000004.1"/>
</dbReference>
<dbReference type="Proteomes" id="UP000198778">
    <property type="component" value="Unassembled WGS sequence"/>
</dbReference>
<organism evidence="1 2">
    <name type="scientific">Alkalicoccus daliensis</name>
    <dbReference type="NCBI Taxonomy" id="745820"/>
    <lineage>
        <taxon>Bacteria</taxon>
        <taxon>Bacillati</taxon>
        <taxon>Bacillota</taxon>
        <taxon>Bacilli</taxon>
        <taxon>Bacillales</taxon>
        <taxon>Bacillaceae</taxon>
        <taxon>Alkalicoccus</taxon>
    </lineage>
</organism>
<keyword evidence="2" id="KW-1185">Reference proteome</keyword>
<reference evidence="2" key="1">
    <citation type="submission" date="2016-10" db="EMBL/GenBank/DDBJ databases">
        <authorList>
            <person name="Varghese N."/>
            <person name="Submissions S."/>
        </authorList>
    </citation>
    <scope>NUCLEOTIDE SEQUENCE [LARGE SCALE GENOMIC DNA]</scope>
    <source>
        <strain evidence="2">CGMCC 1.10369</strain>
    </source>
</reference>
<sequence length="43" mass="4899">MLLLCFQQKLAGEFVLGCFRWSAARLATIRQEKRPAAVLHVLL</sequence>
<evidence type="ECO:0000313" key="2">
    <source>
        <dbReference type="Proteomes" id="UP000198778"/>
    </source>
</evidence>
<proteinExistence type="predicted"/>
<dbReference type="AlphaFoldDB" id="A0A1H0ERK7"/>